<dbReference type="GeneID" id="117641683"/>
<reference evidence="6" key="1">
    <citation type="submission" date="2025-08" db="UniProtKB">
        <authorList>
            <consortium name="RefSeq"/>
        </authorList>
    </citation>
    <scope>IDENTIFICATION</scope>
    <source>
        <tissue evidence="6">Total insect</tissue>
    </source>
</reference>
<feature type="transmembrane region" description="Helical" evidence="3">
    <location>
        <begin position="16"/>
        <end position="34"/>
    </location>
</feature>
<sequence>MAFSPWRLKFANNLQWIAWVLLFSQIFILVHSVANNLHLMEGTSIPEVLGSDVFFEIIEPGELGYTYRLRPAKDFGAPFNESFRAMGVGLIPVDPPSGCSWPRNAEFVEGNIALVERGECSFVTKALKMEEVGALAVIVADNDIKGDEHFIDMVDDNTLREVHIPAGFILGKNGHMIRRTLAKLRRRRAIINIPINLTYVPVVKHKQPPWLGW</sequence>
<dbReference type="FunCoup" id="A0A6P8YM48">
    <property type="interactions" value="59"/>
</dbReference>
<dbReference type="InParanoid" id="A0A6P8YM48"/>
<evidence type="ECO:0000256" key="3">
    <source>
        <dbReference type="SAM" id="Phobius"/>
    </source>
</evidence>
<keyword evidence="2" id="KW-0325">Glycoprotein</keyword>
<dbReference type="InterPro" id="IPR046450">
    <property type="entry name" value="PA_dom_sf"/>
</dbReference>
<dbReference type="AlphaFoldDB" id="A0A6P8YM48"/>
<name>A0A6P8YM48_THRPL</name>
<keyword evidence="1" id="KW-0732">Signal</keyword>
<dbReference type="Gene3D" id="3.50.30.30">
    <property type="match status" value="1"/>
</dbReference>
<dbReference type="Proteomes" id="UP000515158">
    <property type="component" value="Unplaced"/>
</dbReference>
<accession>A0A6P8YM48</accession>
<proteinExistence type="predicted"/>
<dbReference type="Pfam" id="PF02225">
    <property type="entry name" value="PA"/>
    <property type="match status" value="1"/>
</dbReference>
<keyword evidence="3" id="KW-1133">Transmembrane helix</keyword>
<dbReference type="SUPFAM" id="SSF52025">
    <property type="entry name" value="PA domain"/>
    <property type="match status" value="1"/>
</dbReference>
<dbReference type="InterPro" id="IPR003137">
    <property type="entry name" value="PA_domain"/>
</dbReference>
<dbReference type="RefSeq" id="XP_034235087.1">
    <property type="nucleotide sequence ID" value="XM_034379196.1"/>
</dbReference>
<gene>
    <name evidence="6" type="primary">LOC117641683</name>
</gene>
<evidence type="ECO:0000313" key="6">
    <source>
        <dbReference type="RefSeq" id="XP_034235087.1"/>
    </source>
</evidence>
<evidence type="ECO:0000313" key="5">
    <source>
        <dbReference type="Proteomes" id="UP000515158"/>
    </source>
</evidence>
<protein>
    <submittedName>
        <fullName evidence="6">PRADC1-like protein</fullName>
    </submittedName>
</protein>
<feature type="domain" description="PA" evidence="4">
    <location>
        <begin position="93"/>
        <end position="176"/>
    </location>
</feature>
<keyword evidence="3" id="KW-0812">Transmembrane</keyword>
<dbReference type="PANTHER" id="PTHR22702">
    <property type="entry name" value="PROTEASE-ASSOCIATED DOMAIN-CONTAINING PROTEIN"/>
    <property type="match status" value="1"/>
</dbReference>
<evidence type="ECO:0000256" key="2">
    <source>
        <dbReference type="ARBA" id="ARBA00023180"/>
    </source>
</evidence>
<evidence type="ECO:0000256" key="1">
    <source>
        <dbReference type="ARBA" id="ARBA00022729"/>
    </source>
</evidence>
<dbReference type="KEGG" id="tpal:117641683"/>
<keyword evidence="5" id="KW-1185">Reference proteome</keyword>
<evidence type="ECO:0000259" key="4">
    <source>
        <dbReference type="Pfam" id="PF02225"/>
    </source>
</evidence>
<dbReference type="OrthoDB" id="206201at2759"/>
<dbReference type="PANTHER" id="PTHR22702:SF1">
    <property type="entry name" value="PROTEASE-ASSOCIATED DOMAIN-CONTAINING PROTEIN 1"/>
    <property type="match status" value="1"/>
</dbReference>
<organism evidence="6">
    <name type="scientific">Thrips palmi</name>
    <name type="common">Melon thrips</name>
    <dbReference type="NCBI Taxonomy" id="161013"/>
    <lineage>
        <taxon>Eukaryota</taxon>
        <taxon>Metazoa</taxon>
        <taxon>Ecdysozoa</taxon>
        <taxon>Arthropoda</taxon>
        <taxon>Hexapoda</taxon>
        <taxon>Insecta</taxon>
        <taxon>Pterygota</taxon>
        <taxon>Neoptera</taxon>
        <taxon>Paraneoptera</taxon>
        <taxon>Thysanoptera</taxon>
        <taxon>Terebrantia</taxon>
        <taxon>Thripoidea</taxon>
        <taxon>Thripidae</taxon>
        <taxon>Thrips</taxon>
    </lineage>
</organism>
<keyword evidence="3" id="KW-0472">Membrane</keyword>